<evidence type="ECO:0000256" key="12">
    <source>
        <dbReference type="ARBA" id="ARBA00022801"/>
    </source>
</evidence>
<dbReference type="InterPro" id="IPR012337">
    <property type="entry name" value="RNaseH-like_sf"/>
</dbReference>
<dbReference type="NCBIfam" id="NF000595">
    <property type="entry name" value="PRK00015.1-3"/>
    <property type="match status" value="1"/>
</dbReference>
<evidence type="ECO:0000259" key="17">
    <source>
        <dbReference type="PROSITE" id="PS51975"/>
    </source>
</evidence>
<dbReference type="GO" id="GO:0006298">
    <property type="term" value="P:mismatch repair"/>
    <property type="evidence" value="ECO:0007669"/>
    <property type="project" value="TreeGrafter"/>
</dbReference>
<organism evidence="18 19">
    <name type="scientific">Candidatus Contendobacter odensis Run_B_J11</name>
    <dbReference type="NCBI Taxonomy" id="1400861"/>
    <lineage>
        <taxon>Bacteria</taxon>
        <taxon>Pseudomonadati</taxon>
        <taxon>Pseudomonadota</taxon>
        <taxon>Gammaproteobacteria</taxon>
        <taxon>Candidatus Competibacteraceae</taxon>
        <taxon>Candidatus Contendibacter</taxon>
    </lineage>
</organism>
<feature type="binding site" evidence="14 15">
    <location>
        <position position="103"/>
    </location>
    <ligand>
        <name>a divalent metal cation</name>
        <dbReference type="ChEBI" id="CHEBI:60240"/>
    </ligand>
</feature>
<keyword evidence="11 14" id="KW-0255">Endonuclease</keyword>
<comment type="function">
    <text evidence="3 14 16">Endonuclease that specifically degrades the RNA of RNA-DNA hybrids.</text>
</comment>
<evidence type="ECO:0000256" key="7">
    <source>
        <dbReference type="ARBA" id="ARBA00019179"/>
    </source>
</evidence>
<dbReference type="GO" id="GO:0030145">
    <property type="term" value="F:manganese ion binding"/>
    <property type="evidence" value="ECO:0007669"/>
    <property type="project" value="UniProtKB-UniRule"/>
</dbReference>
<evidence type="ECO:0000256" key="10">
    <source>
        <dbReference type="ARBA" id="ARBA00022723"/>
    </source>
</evidence>
<gene>
    <name evidence="14 18" type="primary">rnhB</name>
    <name evidence="18" type="ORF">BN874_1070026</name>
</gene>
<keyword evidence="13 14" id="KW-0464">Manganese</keyword>
<evidence type="ECO:0000256" key="3">
    <source>
        <dbReference type="ARBA" id="ARBA00004065"/>
    </source>
</evidence>
<dbReference type="CDD" id="cd07182">
    <property type="entry name" value="RNase_HII_bacteria_HII_like"/>
    <property type="match status" value="1"/>
</dbReference>
<dbReference type="GO" id="GO:0005737">
    <property type="term" value="C:cytoplasm"/>
    <property type="evidence" value="ECO:0007669"/>
    <property type="project" value="UniProtKB-SubCell"/>
</dbReference>
<evidence type="ECO:0000256" key="13">
    <source>
        <dbReference type="ARBA" id="ARBA00023211"/>
    </source>
</evidence>
<keyword evidence="9 14" id="KW-0540">Nuclease</keyword>
<dbReference type="AlphaFoldDB" id="A0A7U7G7P3"/>
<dbReference type="GO" id="GO:0032299">
    <property type="term" value="C:ribonuclease H2 complex"/>
    <property type="evidence" value="ECO:0007669"/>
    <property type="project" value="TreeGrafter"/>
</dbReference>
<keyword evidence="8 14" id="KW-0963">Cytoplasm</keyword>
<evidence type="ECO:0000313" key="18">
    <source>
        <dbReference type="EMBL" id="CDH43168.1"/>
    </source>
</evidence>
<evidence type="ECO:0000256" key="2">
    <source>
        <dbReference type="ARBA" id="ARBA00001946"/>
    </source>
</evidence>
<dbReference type="Pfam" id="PF01351">
    <property type="entry name" value="RNase_HII"/>
    <property type="match status" value="1"/>
</dbReference>
<dbReference type="InterPro" id="IPR024567">
    <property type="entry name" value="RNase_HII/HIII_dom"/>
</dbReference>
<feature type="binding site" evidence="14 15">
    <location>
        <position position="11"/>
    </location>
    <ligand>
        <name>a divalent metal cation</name>
        <dbReference type="ChEBI" id="CHEBI:60240"/>
    </ligand>
</feature>
<evidence type="ECO:0000256" key="4">
    <source>
        <dbReference type="ARBA" id="ARBA00004496"/>
    </source>
</evidence>
<evidence type="ECO:0000256" key="14">
    <source>
        <dbReference type="HAMAP-Rule" id="MF_00052"/>
    </source>
</evidence>
<comment type="subcellular location">
    <subcellularLocation>
        <location evidence="4 14">Cytoplasm</location>
    </subcellularLocation>
</comment>
<evidence type="ECO:0000313" key="19">
    <source>
        <dbReference type="Proteomes" id="UP000019184"/>
    </source>
</evidence>
<comment type="cofactor">
    <cofactor evidence="2">
        <name>Mg(2+)</name>
        <dbReference type="ChEBI" id="CHEBI:18420"/>
    </cofactor>
</comment>
<keyword evidence="12 14" id="KW-0378">Hydrolase</keyword>
<protein>
    <recommendedName>
        <fullName evidence="7 14">Ribonuclease HII</fullName>
        <shortName evidence="14">RNase HII</shortName>
        <ecNumber evidence="6 14">3.1.26.4</ecNumber>
    </recommendedName>
</protein>
<dbReference type="HAMAP" id="MF_00052_B">
    <property type="entry name" value="RNase_HII_B"/>
    <property type="match status" value="1"/>
</dbReference>
<name>A0A7U7G7P3_9GAMM</name>
<evidence type="ECO:0000256" key="9">
    <source>
        <dbReference type="ARBA" id="ARBA00022722"/>
    </source>
</evidence>
<dbReference type="InterPro" id="IPR022898">
    <property type="entry name" value="RNase_HII"/>
</dbReference>
<dbReference type="PANTHER" id="PTHR10954">
    <property type="entry name" value="RIBONUCLEASE H2 SUBUNIT A"/>
    <property type="match status" value="1"/>
</dbReference>
<comment type="similarity">
    <text evidence="5 14 16">Belongs to the RNase HII family.</text>
</comment>
<comment type="caution">
    <text evidence="18">The sequence shown here is derived from an EMBL/GenBank/DDBJ whole genome shotgun (WGS) entry which is preliminary data.</text>
</comment>
<comment type="catalytic activity">
    <reaction evidence="1 14 15 16">
        <text>Endonucleolytic cleavage to 5'-phosphomonoester.</text>
        <dbReference type="EC" id="3.1.26.4"/>
    </reaction>
</comment>
<evidence type="ECO:0000256" key="16">
    <source>
        <dbReference type="RuleBase" id="RU003515"/>
    </source>
</evidence>
<feature type="domain" description="RNase H type-2" evidence="17">
    <location>
        <begin position="5"/>
        <end position="194"/>
    </location>
</feature>
<dbReference type="OrthoDB" id="9803420at2"/>
<dbReference type="NCBIfam" id="NF000596">
    <property type="entry name" value="PRK00015.1-4"/>
    <property type="match status" value="1"/>
</dbReference>
<dbReference type="InterPro" id="IPR001352">
    <property type="entry name" value="RNase_HII/HIII"/>
</dbReference>
<evidence type="ECO:0000256" key="6">
    <source>
        <dbReference type="ARBA" id="ARBA00012180"/>
    </source>
</evidence>
<dbReference type="FunFam" id="3.30.420.10:FF:000006">
    <property type="entry name" value="Ribonuclease HII"/>
    <property type="match status" value="1"/>
</dbReference>
<dbReference type="GO" id="GO:0003723">
    <property type="term" value="F:RNA binding"/>
    <property type="evidence" value="ECO:0007669"/>
    <property type="project" value="UniProtKB-UniRule"/>
</dbReference>
<evidence type="ECO:0000256" key="1">
    <source>
        <dbReference type="ARBA" id="ARBA00000077"/>
    </source>
</evidence>
<dbReference type="GO" id="GO:0043137">
    <property type="term" value="P:DNA replication, removal of RNA primer"/>
    <property type="evidence" value="ECO:0007669"/>
    <property type="project" value="TreeGrafter"/>
</dbReference>
<dbReference type="RefSeq" id="WP_034430137.1">
    <property type="nucleotide sequence ID" value="NZ_CBTK010000010.1"/>
</dbReference>
<sequence length="195" mass="20861">MTDTHLIAGVDEVGRGPLAGPVVAAAVILDPARLIAGLADSKILSPARREHLAAEIRIKALAWALGRAEVDEIDRINILQASLLAMQRAVMALSIAPERVLVDGNRCPALTCPCEAIIKGDATVPAISAASILAKVARDAELCQLHEQYPDYGFARHKGYPTAVHREALRRYGPCPEHRRSFAPVAAVLLLASEK</sequence>
<dbReference type="InterPro" id="IPR036397">
    <property type="entry name" value="RNaseH_sf"/>
</dbReference>
<reference evidence="18 19" key="1">
    <citation type="journal article" date="2014" name="ISME J.">
        <title>Candidatus Competibacter-lineage genomes retrieved from metagenomes reveal functional metabolic diversity.</title>
        <authorList>
            <person name="McIlroy S.J."/>
            <person name="Albertsen M."/>
            <person name="Andresen E.K."/>
            <person name="Saunders A.M."/>
            <person name="Kristiansen R."/>
            <person name="Stokholm-Bjerregaard M."/>
            <person name="Nielsen K.L."/>
            <person name="Nielsen P.H."/>
        </authorList>
    </citation>
    <scope>NUCLEOTIDE SEQUENCE [LARGE SCALE GENOMIC DNA]</scope>
    <source>
        <strain evidence="18 19">Run_B_J11</strain>
    </source>
</reference>
<proteinExistence type="inferred from homology"/>
<evidence type="ECO:0000256" key="5">
    <source>
        <dbReference type="ARBA" id="ARBA00007383"/>
    </source>
</evidence>
<comment type="cofactor">
    <cofactor evidence="14 15">
        <name>Mn(2+)</name>
        <dbReference type="ChEBI" id="CHEBI:29035"/>
    </cofactor>
    <cofactor evidence="14 15">
        <name>Mg(2+)</name>
        <dbReference type="ChEBI" id="CHEBI:18420"/>
    </cofactor>
    <text evidence="14 15">Manganese or magnesium. Binds 1 divalent metal ion per monomer in the absence of substrate. May bind a second metal ion after substrate binding.</text>
</comment>
<dbReference type="EMBL" id="CBTK010000010">
    <property type="protein sequence ID" value="CDH43168.1"/>
    <property type="molecule type" value="Genomic_DNA"/>
</dbReference>
<dbReference type="PROSITE" id="PS51975">
    <property type="entry name" value="RNASE_H_2"/>
    <property type="match status" value="1"/>
</dbReference>
<keyword evidence="19" id="KW-1185">Reference proteome</keyword>
<evidence type="ECO:0000256" key="8">
    <source>
        <dbReference type="ARBA" id="ARBA00022490"/>
    </source>
</evidence>
<dbReference type="Gene3D" id="3.30.420.10">
    <property type="entry name" value="Ribonuclease H-like superfamily/Ribonuclease H"/>
    <property type="match status" value="1"/>
</dbReference>
<dbReference type="SUPFAM" id="SSF53098">
    <property type="entry name" value="Ribonuclease H-like"/>
    <property type="match status" value="1"/>
</dbReference>
<dbReference type="Proteomes" id="UP000019184">
    <property type="component" value="Unassembled WGS sequence"/>
</dbReference>
<evidence type="ECO:0000256" key="15">
    <source>
        <dbReference type="PROSITE-ProRule" id="PRU01319"/>
    </source>
</evidence>
<keyword evidence="10 14" id="KW-0479">Metal-binding</keyword>
<dbReference type="GO" id="GO:0004523">
    <property type="term" value="F:RNA-DNA hybrid ribonuclease activity"/>
    <property type="evidence" value="ECO:0007669"/>
    <property type="project" value="UniProtKB-UniRule"/>
</dbReference>
<feature type="binding site" evidence="14 15">
    <location>
        <position position="12"/>
    </location>
    <ligand>
        <name>a divalent metal cation</name>
        <dbReference type="ChEBI" id="CHEBI:60240"/>
    </ligand>
</feature>
<accession>A0A7U7G7P3</accession>
<dbReference type="PANTHER" id="PTHR10954:SF18">
    <property type="entry name" value="RIBONUCLEASE HII"/>
    <property type="match status" value="1"/>
</dbReference>
<evidence type="ECO:0000256" key="11">
    <source>
        <dbReference type="ARBA" id="ARBA00022759"/>
    </source>
</evidence>
<dbReference type="EC" id="3.1.26.4" evidence="6 14"/>